<evidence type="ECO:0000313" key="2">
    <source>
        <dbReference type="EMBL" id="KAK2662922.1"/>
    </source>
</evidence>
<feature type="compositionally biased region" description="Basic and acidic residues" evidence="1">
    <location>
        <begin position="153"/>
        <end position="168"/>
    </location>
</feature>
<sequence length="168" mass="19607">MLEFIRKMLLRKFHERKEEYAKWDYVIPSRVNAKVLKNSGESRILTIISAWELEYEVFGPCGLYVVKLRQYSYGGGSWQKSSIPCSHAMVTTSLSCGRDLVKDRATDYVHQSLSINTYLQTYKGMIHPIPQQKMWLEIERGELLPPPFQTQPDKPKLQRLKEPDEKAK</sequence>
<evidence type="ECO:0000313" key="3">
    <source>
        <dbReference type="Proteomes" id="UP001280121"/>
    </source>
</evidence>
<accession>A0AAE0CTI6</accession>
<dbReference type="AlphaFoldDB" id="A0AAE0CTI6"/>
<dbReference type="Proteomes" id="UP001280121">
    <property type="component" value="Unassembled WGS sequence"/>
</dbReference>
<name>A0AAE0CTI6_9ROSI</name>
<reference evidence="2" key="1">
    <citation type="journal article" date="2023" name="Plant J.">
        <title>Genome sequences and population genomics provide insights into the demographic history, inbreeding, and mutation load of two 'living fossil' tree species of Dipteronia.</title>
        <authorList>
            <person name="Feng Y."/>
            <person name="Comes H.P."/>
            <person name="Chen J."/>
            <person name="Zhu S."/>
            <person name="Lu R."/>
            <person name="Zhang X."/>
            <person name="Li P."/>
            <person name="Qiu J."/>
            <person name="Olsen K.M."/>
            <person name="Qiu Y."/>
        </authorList>
    </citation>
    <scope>NUCLEOTIDE SEQUENCE</scope>
    <source>
        <strain evidence="2">KIB01</strain>
    </source>
</reference>
<evidence type="ECO:0000256" key="1">
    <source>
        <dbReference type="SAM" id="MobiDB-lite"/>
    </source>
</evidence>
<gene>
    <name evidence="2" type="ORF">Ddye_001496</name>
</gene>
<dbReference type="EMBL" id="JANJYI010000001">
    <property type="protein sequence ID" value="KAK2662922.1"/>
    <property type="molecule type" value="Genomic_DNA"/>
</dbReference>
<keyword evidence="3" id="KW-1185">Reference proteome</keyword>
<feature type="region of interest" description="Disordered" evidence="1">
    <location>
        <begin position="144"/>
        <end position="168"/>
    </location>
</feature>
<proteinExistence type="predicted"/>
<protein>
    <submittedName>
        <fullName evidence="2">Uncharacterized protein</fullName>
    </submittedName>
</protein>
<comment type="caution">
    <text evidence="2">The sequence shown here is derived from an EMBL/GenBank/DDBJ whole genome shotgun (WGS) entry which is preliminary data.</text>
</comment>
<organism evidence="2 3">
    <name type="scientific">Dipteronia dyeriana</name>
    <dbReference type="NCBI Taxonomy" id="168575"/>
    <lineage>
        <taxon>Eukaryota</taxon>
        <taxon>Viridiplantae</taxon>
        <taxon>Streptophyta</taxon>
        <taxon>Embryophyta</taxon>
        <taxon>Tracheophyta</taxon>
        <taxon>Spermatophyta</taxon>
        <taxon>Magnoliopsida</taxon>
        <taxon>eudicotyledons</taxon>
        <taxon>Gunneridae</taxon>
        <taxon>Pentapetalae</taxon>
        <taxon>rosids</taxon>
        <taxon>malvids</taxon>
        <taxon>Sapindales</taxon>
        <taxon>Sapindaceae</taxon>
        <taxon>Hippocastanoideae</taxon>
        <taxon>Acereae</taxon>
        <taxon>Dipteronia</taxon>
    </lineage>
</organism>